<accession>A0A419RR37</accession>
<dbReference type="GO" id="GO:0004519">
    <property type="term" value="F:endonuclease activity"/>
    <property type="evidence" value="ECO:0007669"/>
    <property type="project" value="UniProtKB-KW"/>
</dbReference>
<keyword evidence="2" id="KW-1185">Reference proteome</keyword>
<dbReference type="OrthoDB" id="7667044at2"/>
<evidence type="ECO:0000313" key="1">
    <source>
        <dbReference type="EMBL" id="RJY08236.1"/>
    </source>
</evidence>
<dbReference type="AlphaFoldDB" id="A0A419RR37"/>
<name>A0A419RR37_9SPHN</name>
<sequence length="95" mass="11055">MSAKDEQLDCWLCERPLGRNVQWHHTVPKSKRGRETVAVHPICHKTIHAHFNNAELARMDGERAPLLEQADMAKFLRWIADKPPDFHAPTRRPKI</sequence>
<keyword evidence="1" id="KW-0378">Hydrolase</keyword>
<dbReference type="Proteomes" id="UP000285232">
    <property type="component" value="Unassembled WGS sequence"/>
</dbReference>
<organism evidence="1 2">
    <name type="scientific">Aurantiacibacter aquimixticola</name>
    <dbReference type="NCBI Taxonomy" id="1958945"/>
    <lineage>
        <taxon>Bacteria</taxon>
        <taxon>Pseudomonadati</taxon>
        <taxon>Pseudomonadota</taxon>
        <taxon>Alphaproteobacteria</taxon>
        <taxon>Sphingomonadales</taxon>
        <taxon>Erythrobacteraceae</taxon>
        <taxon>Aurantiacibacter</taxon>
    </lineage>
</organism>
<protein>
    <submittedName>
        <fullName evidence="1">HNH endonuclease</fullName>
    </submittedName>
</protein>
<keyword evidence="1" id="KW-0255">Endonuclease</keyword>
<evidence type="ECO:0000313" key="2">
    <source>
        <dbReference type="Proteomes" id="UP000285232"/>
    </source>
</evidence>
<dbReference type="EMBL" id="RAHX01000001">
    <property type="protein sequence ID" value="RJY08236.1"/>
    <property type="molecule type" value="Genomic_DNA"/>
</dbReference>
<proteinExistence type="predicted"/>
<keyword evidence="1" id="KW-0540">Nuclease</keyword>
<reference evidence="1 2" key="1">
    <citation type="journal article" date="2017" name="Int. J. Syst. Evol. Microbiol.">
        <title>Erythrobacter aquimixticola sp. nov., isolated from the junction between the ocean and a freshwater spring.</title>
        <authorList>
            <person name="Park S."/>
            <person name="Jung Y.T."/>
            <person name="Choi S.J."/>
            <person name="Yoon J.H."/>
        </authorList>
    </citation>
    <scope>NUCLEOTIDE SEQUENCE [LARGE SCALE GENOMIC DNA]</scope>
    <source>
        <strain evidence="1 2">JSSK-14</strain>
    </source>
</reference>
<gene>
    <name evidence="1" type="ORF">D6201_01675</name>
</gene>
<comment type="caution">
    <text evidence="1">The sequence shown here is derived from an EMBL/GenBank/DDBJ whole genome shotgun (WGS) entry which is preliminary data.</text>
</comment>